<dbReference type="SUPFAM" id="SSF54928">
    <property type="entry name" value="RNA-binding domain, RBD"/>
    <property type="match status" value="1"/>
</dbReference>
<accession>A0A0T6BH88</accession>
<dbReference type="OrthoDB" id="4726at2759"/>
<dbReference type="PROSITE" id="PS50102">
    <property type="entry name" value="RRM"/>
    <property type="match status" value="1"/>
</dbReference>
<feature type="compositionally biased region" description="Low complexity" evidence="3">
    <location>
        <begin position="204"/>
        <end position="216"/>
    </location>
</feature>
<dbReference type="EMBL" id="LJIG01000334">
    <property type="protein sequence ID" value="KRT86606.1"/>
    <property type="molecule type" value="Genomic_DNA"/>
</dbReference>
<comment type="caution">
    <text evidence="5">The sequence shown here is derived from an EMBL/GenBank/DDBJ whole genome shotgun (WGS) entry which is preliminary data.</text>
</comment>
<feature type="non-terminal residue" evidence="5">
    <location>
        <position position="638"/>
    </location>
</feature>
<keyword evidence="1 2" id="KW-0694">RNA-binding</keyword>
<dbReference type="SMART" id="SM00360">
    <property type="entry name" value="RRM"/>
    <property type="match status" value="1"/>
</dbReference>
<dbReference type="Gene3D" id="3.30.70.330">
    <property type="match status" value="1"/>
</dbReference>
<proteinExistence type="predicted"/>
<evidence type="ECO:0000313" key="6">
    <source>
        <dbReference type="Proteomes" id="UP000051574"/>
    </source>
</evidence>
<evidence type="ECO:0000313" key="5">
    <source>
        <dbReference type="EMBL" id="KRT86606.1"/>
    </source>
</evidence>
<gene>
    <name evidence="5" type="ORF">AMK59_1542</name>
</gene>
<dbReference type="GO" id="GO:0003723">
    <property type="term" value="F:RNA binding"/>
    <property type="evidence" value="ECO:0007669"/>
    <property type="project" value="UniProtKB-UniRule"/>
</dbReference>
<evidence type="ECO:0000259" key="4">
    <source>
        <dbReference type="PROSITE" id="PS50102"/>
    </source>
</evidence>
<dbReference type="CDD" id="cd00590">
    <property type="entry name" value="RRM_SF"/>
    <property type="match status" value="1"/>
</dbReference>
<keyword evidence="6" id="KW-1185">Reference proteome</keyword>
<dbReference type="InterPro" id="IPR012677">
    <property type="entry name" value="Nucleotide-bd_a/b_plait_sf"/>
</dbReference>
<dbReference type="InterPro" id="IPR000504">
    <property type="entry name" value="RRM_dom"/>
</dbReference>
<feature type="region of interest" description="Disordered" evidence="3">
    <location>
        <begin position="445"/>
        <end position="469"/>
    </location>
</feature>
<feature type="compositionally biased region" description="Low complexity" evidence="3">
    <location>
        <begin position="133"/>
        <end position="143"/>
    </location>
</feature>
<feature type="region of interest" description="Disordered" evidence="3">
    <location>
        <begin position="1"/>
        <end position="123"/>
    </location>
</feature>
<dbReference type="Proteomes" id="UP000051574">
    <property type="component" value="Unassembled WGS sequence"/>
</dbReference>
<evidence type="ECO:0000256" key="1">
    <source>
        <dbReference type="ARBA" id="ARBA00022884"/>
    </source>
</evidence>
<feature type="domain" description="RRM" evidence="4">
    <location>
        <begin position="364"/>
        <end position="438"/>
    </location>
</feature>
<reference evidence="5 6" key="1">
    <citation type="submission" date="2015-09" db="EMBL/GenBank/DDBJ databases">
        <title>Draft genome of the scarab beetle Oryctes borbonicus.</title>
        <authorList>
            <person name="Meyer J.M."/>
            <person name="Markov G.V."/>
            <person name="Baskaran P."/>
            <person name="Herrmann M."/>
            <person name="Sommer R.J."/>
            <person name="Roedelsperger C."/>
        </authorList>
    </citation>
    <scope>NUCLEOTIDE SEQUENCE [LARGE SCALE GENOMIC DNA]</scope>
    <source>
        <strain evidence="5">OB123</strain>
        <tissue evidence="5">Whole animal</tissue>
    </source>
</reference>
<feature type="compositionally biased region" description="Pro residues" evidence="3">
    <location>
        <begin position="84"/>
        <end position="119"/>
    </location>
</feature>
<dbReference type="InterPro" id="IPR035979">
    <property type="entry name" value="RBD_domain_sf"/>
</dbReference>
<evidence type="ECO:0000256" key="2">
    <source>
        <dbReference type="PROSITE-ProRule" id="PRU00176"/>
    </source>
</evidence>
<name>A0A0T6BH88_9SCAR</name>
<feature type="region of interest" description="Disordered" evidence="3">
    <location>
        <begin position="133"/>
        <end position="152"/>
    </location>
</feature>
<evidence type="ECO:0000256" key="3">
    <source>
        <dbReference type="SAM" id="MobiDB-lite"/>
    </source>
</evidence>
<feature type="compositionally biased region" description="Basic and acidic residues" evidence="3">
    <location>
        <begin position="225"/>
        <end position="236"/>
    </location>
</feature>
<dbReference type="AlphaFoldDB" id="A0A0T6BH88"/>
<organism evidence="5 6">
    <name type="scientific">Oryctes borbonicus</name>
    <dbReference type="NCBI Taxonomy" id="1629725"/>
    <lineage>
        <taxon>Eukaryota</taxon>
        <taxon>Metazoa</taxon>
        <taxon>Ecdysozoa</taxon>
        <taxon>Arthropoda</taxon>
        <taxon>Hexapoda</taxon>
        <taxon>Insecta</taxon>
        <taxon>Pterygota</taxon>
        <taxon>Neoptera</taxon>
        <taxon>Endopterygota</taxon>
        <taxon>Coleoptera</taxon>
        <taxon>Polyphaga</taxon>
        <taxon>Scarabaeiformia</taxon>
        <taxon>Scarabaeidae</taxon>
        <taxon>Dynastinae</taxon>
        <taxon>Oryctes</taxon>
    </lineage>
</organism>
<sequence>MDRISNNMSIRSFNCSYPPPPLPTIPQSGLADPPPLPPSPQHSPYQRSLPPQQLPSQEILMRHPPPPHPLLERMLPDHSSLNHLPPPLPSQPPPPLPQQPPPPHPPPPHPPPQHTPPQHPALQHAEPQYPVHLSPQHLSTQPPLQHPPPHFQHWNWEGQQYLPGYSKPVGYNVTNHGNLHSTIRSPRLRGYPMQRRFGLRGRYPNNGPFPNHFPPNWQRPGYKRTRTESSDSEPKSKSSKKKKKPLSQSLPSRISWTYEEAANALNLEKEYNKRSKSHSLIIKFPDAELNKEIVTKFNPAIENVHFQQPSTARFCFVTLKETANPEEVISQLNEQKFGSGHLIAEYKRDREEDLNIGPDDIDPLTLYVGNLSQEITKDDLISTFAGSRRIDIGYAKKMKYTRYAFISFTCVADAIKGFYKARDTQLHSKSLIVRFRRLHGTVGMPGESKVPKRLKKPTEPTTSENTVSEDNGLFSRSFEYEFDNHHSHYMNEANNAQIKKEPTDDEDVKPFINSTYKSPFAPGPIEALFEGHRPKIIKTEGNWENIYAPSYTNVNKKPYNKTFEPVPAIGYNDPFIKPYIKKELDDPSNNEKRVNNAKRNYSVRTITEERTIEVIEIAEDEEEVENNYYRRRCEDDDD</sequence>
<feature type="compositionally biased region" description="Pro residues" evidence="3">
    <location>
        <begin position="32"/>
        <end position="41"/>
    </location>
</feature>
<feature type="compositionally biased region" description="Polar residues" evidence="3">
    <location>
        <begin position="1"/>
        <end position="15"/>
    </location>
</feature>
<feature type="compositionally biased region" description="Low complexity" evidence="3">
    <location>
        <begin position="42"/>
        <end position="57"/>
    </location>
</feature>
<protein>
    <submittedName>
        <fullName evidence="5">RNA binding protein</fullName>
    </submittedName>
</protein>
<feature type="compositionally biased region" description="Polar residues" evidence="3">
    <location>
        <begin position="459"/>
        <end position="469"/>
    </location>
</feature>
<feature type="region of interest" description="Disordered" evidence="3">
    <location>
        <begin position="198"/>
        <end position="249"/>
    </location>
</feature>